<proteinExistence type="predicted"/>
<dbReference type="AlphaFoldDB" id="A0A0A0AYK5"/>
<dbReference type="GO" id="GO:0043014">
    <property type="term" value="F:alpha-tubulin binding"/>
    <property type="evidence" value="ECO:0007669"/>
    <property type="project" value="TreeGrafter"/>
</dbReference>
<keyword evidence="2" id="KW-1185">Reference proteome</keyword>
<evidence type="ECO:0000313" key="1">
    <source>
        <dbReference type="EMBL" id="KGL98608.1"/>
    </source>
</evidence>
<evidence type="ECO:0000313" key="2">
    <source>
        <dbReference type="Proteomes" id="UP000053858"/>
    </source>
</evidence>
<organism evidence="1 2">
    <name type="scientific">Charadrius vociferus</name>
    <name type="common">Killdeer</name>
    <name type="synonym">Aegialitis vocifera</name>
    <dbReference type="NCBI Taxonomy" id="50402"/>
    <lineage>
        <taxon>Eukaryota</taxon>
        <taxon>Metazoa</taxon>
        <taxon>Chordata</taxon>
        <taxon>Craniata</taxon>
        <taxon>Vertebrata</taxon>
        <taxon>Euteleostomi</taxon>
        <taxon>Archelosauria</taxon>
        <taxon>Archosauria</taxon>
        <taxon>Dinosauria</taxon>
        <taxon>Saurischia</taxon>
        <taxon>Theropoda</taxon>
        <taxon>Coelurosauria</taxon>
        <taxon>Aves</taxon>
        <taxon>Neognathae</taxon>
        <taxon>Neoaves</taxon>
        <taxon>Charadriiformes</taxon>
        <taxon>Charadriidae</taxon>
        <taxon>Charadrius</taxon>
    </lineage>
</organism>
<dbReference type="GO" id="GO:0048471">
    <property type="term" value="C:perinuclear region of cytoplasm"/>
    <property type="evidence" value="ECO:0007669"/>
    <property type="project" value="TreeGrafter"/>
</dbReference>
<dbReference type="STRING" id="50402.A0A0A0AYK5"/>
<feature type="non-terminal residue" evidence="1">
    <location>
        <position position="217"/>
    </location>
</feature>
<dbReference type="PANTHER" id="PTHR35664">
    <property type="entry name" value="SPERMATID-SPECIFIC MANCHETTE-RELATED PROTEIN 1"/>
    <property type="match status" value="1"/>
</dbReference>
<dbReference type="Pfam" id="PF15181">
    <property type="entry name" value="SMRP1"/>
    <property type="match status" value="1"/>
</dbReference>
<name>A0A0A0AYK5_CHAVO</name>
<protein>
    <submittedName>
        <fullName evidence="1">Spermatid-specific manchette-related protein 1</fullName>
    </submittedName>
</protein>
<dbReference type="InterPro" id="IPR028195">
    <property type="entry name" value="SPMIP6"/>
</dbReference>
<dbReference type="EMBL" id="KL873459">
    <property type="protein sequence ID" value="KGL98608.1"/>
    <property type="molecule type" value="Genomic_DNA"/>
</dbReference>
<sequence length="217" mass="25175">MFLFSKKHKTPISTYTDSYRPPCSVKKTIYDQGAQQLEKENKFVTKGLTMPLVQNPASQGQAEQLIKAAMQEYYRNTIDPAAYWNEKYWLARSEERYNPVFVNEVKHITCRTGPYNSTAWNKHSFYIPLLPKETRMETIMHSISVPYPLKPTCLSQFERELLANMPHRLPLYTVTGRGCFQGYYSPSSGRHYCLRAMGYDVDGASTIRRHLRALGER</sequence>
<accession>A0A0A0AYK5</accession>
<dbReference type="Proteomes" id="UP000053858">
    <property type="component" value="Unassembled WGS sequence"/>
</dbReference>
<dbReference type="PANTHER" id="PTHR35664:SF1">
    <property type="entry name" value="SPERMATID-SPECIFIC MANCHETTE-RELATED PROTEIN 1"/>
    <property type="match status" value="1"/>
</dbReference>
<reference evidence="2" key="1">
    <citation type="journal article" date="2014" name="Science">
        <title>Comparative genomics reveals insights into avian genome evolution and adaptation.</title>
        <authorList>
            <consortium name="Avian Genome Consortium"/>
            <person name="Zhang G."/>
            <person name="Li C."/>
            <person name="Li Q."/>
            <person name="Li B."/>
            <person name="Larkin D.M."/>
            <person name="Lee C."/>
            <person name="Storz J.F."/>
            <person name="Antunes A."/>
            <person name="Greenwold M.J."/>
            <person name="Meredith R.W."/>
            <person name="Odeen A."/>
            <person name="Cui J."/>
            <person name="Zhou Q."/>
            <person name="Xu L."/>
            <person name="Pan H."/>
            <person name="Wang Z."/>
            <person name="Jin L."/>
            <person name="Zhang P."/>
            <person name="Hu H."/>
            <person name="Yang W."/>
            <person name="Hu J."/>
            <person name="Xiao J."/>
            <person name="Yang Z."/>
            <person name="Liu Y."/>
            <person name="Xie Q."/>
            <person name="Yu H."/>
            <person name="Lian J."/>
            <person name="Wen P."/>
            <person name="Zhang F."/>
            <person name="Li H."/>
            <person name="Zeng Y."/>
            <person name="Xiong Z."/>
            <person name="Liu S."/>
            <person name="Zhou L."/>
            <person name="Huang Z."/>
            <person name="An N."/>
            <person name="Wang J."/>
            <person name="Zheng Q."/>
            <person name="Xiong Y."/>
            <person name="Wang G."/>
            <person name="Wang B."/>
            <person name="Wang J."/>
            <person name="Fan Y."/>
            <person name="da Fonseca R.R."/>
            <person name="Alfaro-Nunez A."/>
            <person name="Schubert M."/>
            <person name="Orlando L."/>
            <person name="Mourier T."/>
            <person name="Howard J.T."/>
            <person name="Ganapathy G."/>
            <person name="Pfenning A."/>
            <person name="Whitney O."/>
            <person name="Rivas M.V."/>
            <person name="Hara E."/>
            <person name="Smith J."/>
            <person name="Farre M."/>
            <person name="Narayan J."/>
            <person name="Slavov G."/>
            <person name="Romanov M.N."/>
            <person name="Borges R."/>
            <person name="Machado J.P."/>
            <person name="Khan I."/>
            <person name="Springer M.S."/>
            <person name="Gatesy J."/>
            <person name="Hoffmann F.G."/>
            <person name="Opazo J.C."/>
            <person name="Hastad O."/>
            <person name="Sawyer R.H."/>
            <person name="Kim H."/>
            <person name="Kim K.W."/>
            <person name="Kim H.J."/>
            <person name="Cho S."/>
            <person name="Li N."/>
            <person name="Huang Y."/>
            <person name="Bruford M.W."/>
            <person name="Zhan X."/>
            <person name="Dixon A."/>
            <person name="Bertelsen M.F."/>
            <person name="Derryberry E."/>
            <person name="Warren W."/>
            <person name="Wilson R.K."/>
            <person name="Li S."/>
            <person name="Ray D.A."/>
            <person name="Green R.E."/>
            <person name="O'Brien S.J."/>
            <person name="Griffin D."/>
            <person name="Johnson W.E."/>
            <person name="Haussler D."/>
            <person name="Ryder O.A."/>
            <person name="Willerslev E."/>
            <person name="Graves G.R."/>
            <person name="Alstrom P."/>
            <person name="Fjeldsa J."/>
            <person name="Mindell D.P."/>
            <person name="Edwards S.V."/>
            <person name="Braun E.L."/>
            <person name="Rahbek C."/>
            <person name="Burt D.W."/>
            <person name="Houde P."/>
            <person name="Zhang Y."/>
            <person name="Yang H."/>
            <person name="Wang J."/>
            <person name="Jarvis E.D."/>
            <person name="Gilbert M.T."/>
            <person name="Wang J."/>
        </authorList>
    </citation>
    <scope>NUCLEOTIDE SEQUENCE [LARGE SCALE GENOMIC DNA]</scope>
</reference>
<gene>
    <name evidence="1" type="ORF">N301_10020</name>
</gene>
<dbReference type="GO" id="GO:0002177">
    <property type="term" value="C:manchette"/>
    <property type="evidence" value="ECO:0007669"/>
    <property type="project" value="TreeGrafter"/>
</dbReference>